<proteinExistence type="inferred from homology"/>
<evidence type="ECO:0000313" key="8">
    <source>
        <dbReference type="EMBL" id="SFG60669.1"/>
    </source>
</evidence>
<dbReference type="Proteomes" id="UP000198897">
    <property type="component" value="Unassembled WGS sequence"/>
</dbReference>
<comment type="function">
    <text evidence="6">Catalyzes the conversion of 7,8-dihydroneopterin to 6-hydroxymethyl-7,8-dihydropterin.</text>
</comment>
<dbReference type="GO" id="GO:0004150">
    <property type="term" value="F:dihydroneopterin aldolase activity"/>
    <property type="evidence" value="ECO:0007669"/>
    <property type="project" value="UniProtKB-UniRule"/>
</dbReference>
<dbReference type="GO" id="GO:0046656">
    <property type="term" value="P:folic acid biosynthetic process"/>
    <property type="evidence" value="ECO:0007669"/>
    <property type="project" value="UniProtKB-UniRule"/>
</dbReference>
<protein>
    <recommendedName>
        <fullName evidence="6">7,8-dihydroneopterin aldolase</fullName>
        <ecNumber evidence="6">4.1.2.25</ecNumber>
    </recommendedName>
</protein>
<dbReference type="RefSeq" id="WP_089754688.1">
    <property type="nucleotide sequence ID" value="NZ_FOOG01000062.1"/>
</dbReference>
<comment type="similarity">
    <text evidence="3 6">Belongs to the DHNA family.</text>
</comment>
<keyword evidence="5 6" id="KW-0456">Lyase</keyword>
<dbReference type="GO" id="GO:0005737">
    <property type="term" value="C:cytoplasm"/>
    <property type="evidence" value="ECO:0007669"/>
    <property type="project" value="TreeGrafter"/>
</dbReference>
<dbReference type="SMART" id="SM00905">
    <property type="entry name" value="FolB"/>
    <property type="match status" value="1"/>
</dbReference>
<dbReference type="GO" id="GO:0046654">
    <property type="term" value="P:tetrahydrofolate biosynthetic process"/>
    <property type="evidence" value="ECO:0007669"/>
    <property type="project" value="UniProtKB-UniRule"/>
</dbReference>
<dbReference type="Gene3D" id="3.30.1130.10">
    <property type="match status" value="1"/>
</dbReference>
<keyword evidence="9" id="KW-1185">Reference proteome</keyword>
<evidence type="ECO:0000256" key="1">
    <source>
        <dbReference type="ARBA" id="ARBA00001353"/>
    </source>
</evidence>
<dbReference type="InterPro" id="IPR006157">
    <property type="entry name" value="FolB_dom"/>
</dbReference>
<comment type="pathway">
    <text evidence="2 6">Cofactor biosynthesis; tetrahydrofolate biosynthesis; 2-amino-4-hydroxy-6-hydroxymethyl-7,8-dihydropteridine diphosphate from 7,8-dihydroneopterin triphosphate: step 3/4.</text>
</comment>
<evidence type="ECO:0000259" key="7">
    <source>
        <dbReference type="SMART" id="SM00905"/>
    </source>
</evidence>
<organism evidence="8 9">
    <name type="scientific">Halobacillus alkaliphilus</name>
    <dbReference type="NCBI Taxonomy" id="396056"/>
    <lineage>
        <taxon>Bacteria</taxon>
        <taxon>Bacillati</taxon>
        <taxon>Bacillota</taxon>
        <taxon>Bacilli</taxon>
        <taxon>Bacillales</taxon>
        <taxon>Bacillaceae</taxon>
        <taxon>Halobacillus</taxon>
    </lineage>
</organism>
<dbReference type="EMBL" id="FOOG01000062">
    <property type="protein sequence ID" value="SFG60669.1"/>
    <property type="molecule type" value="Genomic_DNA"/>
</dbReference>
<name>A0A1I2T9B5_9BACI</name>
<dbReference type="FunFam" id="3.30.1130.10:FF:000003">
    <property type="entry name" value="7,8-dihydroneopterin aldolase"/>
    <property type="match status" value="1"/>
</dbReference>
<dbReference type="PANTHER" id="PTHR42844:SF1">
    <property type="entry name" value="DIHYDRONEOPTERIN ALDOLASE 1-RELATED"/>
    <property type="match status" value="1"/>
</dbReference>
<dbReference type="CDD" id="cd00534">
    <property type="entry name" value="DHNA_DHNTPE"/>
    <property type="match status" value="1"/>
</dbReference>
<gene>
    <name evidence="8" type="ORF">SAMN05216353_16215</name>
</gene>
<feature type="domain" description="Dihydroneopterin aldolase/epimerase" evidence="7">
    <location>
        <begin position="4"/>
        <end position="117"/>
    </location>
</feature>
<dbReference type="SUPFAM" id="SSF55620">
    <property type="entry name" value="Tetrahydrobiopterin biosynthesis enzymes-like"/>
    <property type="match status" value="1"/>
</dbReference>
<dbReference type="NCBIfam" id="TIGR00526">
    <property type="entry name" value="folB_dom"/>
    <property type="match status" value="1"/>
</dbReference>
<dbReference type="InterPro" id="IPR006156">
    <property type="entry name" value="Dihydroneopterin_aldolase"/>
</dbReference>
<reference evidence="9" key="1">
    <citation type="submission" date="2016-10" db="EMBL/GenBank/DDBJ databases">
        <authorList>
            <person name="Varghese N."/>
            <person name="Submissions S."/>
        </authorList>
    </citation>
    <scope>NUCLEOTIDE SEQUENCE [LARGE SCALE GENOMIC DNA]</scope>
    <source>
        <strain evidence="9">FP5</strain>
    </source>
</reference>
<sequence length="121" mass="13923">MDKIYVNQMEFWGYHGLFPEENKLGQRFYVDAELELDLKPAAETDDMTKSVDYGAIYETCKKVVEGKAHKLVETVAEKLSAELFNQFSPVQGCRLKVYKPDPPIPGHYQSVAIEIYRSRTE</sequence>
<evidence type="ECO:0000256" key="2">
    <source>
        <dbReference type="ARBA" id="ARBA00005013"/>
    </source>
</evidence>
<evidence type="ECO:0000256" key="3">
    <source>
        <dbReference type="ARBA" id="ARBA00005708"/>
    </source>
</evidence>
<evidence type="ECO:0000256" key="4">
    <source>
        <dbReference type="ARBA" id="ARBA00022909"/>
    </source>
</evidence>
<evidence type="ECO:0000256" key="5">
    <source>
        <dbReference type="ARBA" id="ARBA00023239"/>
    </source>
</evidence>
<dbReference type="EC" id="4.1.2.25" evidence="6"/>
<keyword evidence="4 6" id="KW-0289">Folate biosynthesis</keyword>
<dbReference type="Pfam" id="PF02152">
    <property type="entry name" value="FolB"/>
    <property type="match status" value="1"/>
</dbReference>
<evidence type="ECO:0000313" key="9">
    <source>
        <dbReference type="Proteomes" id="UP000198897"/>
    </source>
</evidence>
<dbReference type="InterPro" id="IPR043133">
    <property type="entry name" value="GTP-CH-I_C/QueF"/>
</dbReference>
<accession>A0A1I2T9B5</accession>
<dbReference type="PANTHER" id="PTHR42844">
    <property type="entry name" value="DIHYDRONEOPTERIN ALDOLASE 1-RELATED"/>
    <property type="match status" value="1"/>
</dbReference>
<dbReference type="UniPathway" id="UPA00077">
    <property type="reaction ID" value="UER00154"/>
</dbReference>
<dbReference type="OrthoDB" id="9803748at2"/>
<dbReference type="AlphaFoldDB" id="A0A1I2T9B5"/>
<comment type="catalytic activity">
    <reaction evidence="1 6">
        <text>7,8-dihydroneopterin = 6-hydroxymethyl-7,8-dihydropterin + glycolaldehyde</text>
        <dbReference type="Rhea" id="RHEA:10540"/>
        <dbReference type="ChEBI" id="CHEBI:17001"/>
        <dbReference type="ChEBI" id="CHEBI:17071"/>
        <dbReference type="ChEBI" id="CHEBI:44841"/>
        <dbReference type="EC" id="4.1.2.25"/>
    </reaction>
</comment>
<dbReference type="NCBIfam" id="TIGR00525">
    <property type="entry name" value="folB"/>
    <property type="match status" value="1"/>
</dbReference>
<evidence type="ECO:0000256" key="6">
    <source>
        <dbReference type="RuleBase" id="RU362079"/>
    </source>
</evidence>